<dbReference type="Proteomes" id="UP000500806">
    <property type="component" value="Chromosome"/>
</dbReference>
<organism evidence="2 3">
    <name type="scientific">Polynucleobacter antarcticus</name>
    <dbReference type="NCBI Taxonomy" id="1743162"/>
    <lineage>
        <taxon>Bacteria</taxon>
        <taxon>Pseudomonadati</taxon>
        <taxon>Pseudomonadota</taxon>
        <taxon>Betaproteobacteria</taxon>
        <taxon>Burkholderiales</taxon>
        <taxon>Burkholderiaceae</taxon>
        <taxon>Polynucleobacter</taxon>
    </lineage>
</organism>
<keyword evidence="3" id="KW-1185">Reference proteome</keyword>
<dbReference type="AlphaFoldDB" id="A0A6M9PTI9"/>
<feature type="compositionally biased region" description="Polar residues" evidence="1">
    <location>
        <begin position="7"/>
        <end position="28"/>
    </location>
</feature>
<protein>
    <submittedName>
        <fullName evidence="2">Uncharacterized protein</fullName>
    </submittedName>
</protein>
<feature type="compositionally biased region" description="Low complexity" evidence="1">
    <location>
        <begin position="62"/>
        <end position="76"/>
    </location>
</feature>
<proteinExistence type="predicted"/>
<dbReference type="KEGG" id="pani:DCO16_03675"/>
<evidence type="ECO:0000313" key="3">
    <source>
        <dbReference type="Proteomes" id="UP000500806"/>
    </source>
</evidence>
<sequence>MLFAHTGQGQTFSPYTPEQLKQLNSQPLSPMESPLGPVDPNTIPGNPQQPSPLDARYVQKPAGEAQAEGQEMESAAPFEPMPATFKF</sequence>
<gene>
    <name evidence="2" type="ORF">DCO16_03675</name>
</gene>
<name>A0A6M9PTI9_9BURK</name>
<accession>A0A6M9PTI9</accession>
<evidence type="ECO:0000256" key="1">
    <source>
        <dbReference type="SAM" id="MobiDB-lite"/>
    </source>
</evidence>
<evidence type="ECO:0000313" key="2">
    <source>
        <dbReference type="EMBL" id="QKM63601.1"/>
    </source>
</evidence>
<reference evidence="2 3" key="1">
    <citation type="submission" date="2018-04" db="EMBL/GenBank/DDBJ databases">
        <title>Polynucleobacter sp. LimPoW16 genome.</title>
        <authorList>
            <person name="Hahn M.W."/>
        </authorList>
    </citation>
    <scope>NUCLEOTIDE SEQUENCE [LARGE SCALE GENOMIC DNA]</scope>
    <source>
        <strain evidence="2 3">LimPoW16</strain>
    </source>
</reference>
<feature type="region of interest" description="Disordered" evidence="1">
    <location>
        <begin position="1"/>
        <end position="87"/>
    </location>
</feature>
<dbReference type="EMBL" id="CP028941">
    <property type="protein sequence ID" value="QKM63601.1"/>
    <property type="molecule type" value="Genomic_DNA"/>
</dbReference>